<feature type="compositionally biased region" description="Polar residues" evidence="19">
    <location>
        <begin position="756"/>
        <end position="768"/>
    </location>
</feature>
<dbReference type="HOGENOM" id="CLU_002678_32_0_1"/>
<evidence type="ECO:0000259" key="20">
    <source>
        <dbReference type="PROSITE" id="PS50157"/>
    </source>
</evidence>
<dbReference type="FunFam" id="3.30.160.60:FF:000478">
    <property type="entry name" value="Zinc finger protein 133"/>
    <property type="match status" value="1"/>
</dbReference>
<dbReference type="SMART" id="SM00355">
    <property type="entry name" value="ZnF_C2H2"/>
    <property type="match status" value="8"/>
</dbReference>
<dbReference type="SUPFAM" id="SSF57667">
    <property type="entry name" value="beta-beta-alpha zinc fingers"/>
    <property type="match status" value="4"/>
</dbReference>
<keyword evidence="11" id="KW-0862">Zinc</keyword>
<dbReference type="PANTHER" id="PTHR24399">
    <property type="entry name" value="ZINC FINGER AND BTB DOMAIN-CONTAINING"/>
    <property type="match status" value="1"/>
</dbReference>
<feature type="compositionally biased region" description="Basic and acidic residues" evidence="19">
    <location>
        <begin position="446"/>
        <end position="458"/>
    </location>
</feature>
<keyword evidence="14" id="KW-0238">DNA-binding</keyword>
<evidence type="ECO:0000256" key="14">
    <source>
        <dbReference type="ARBA" id="ARBA00023125"/>
    </source>
</evidence>
<dbReference type="InterPro" id="IPR036236">
    <property type="entry name" value="Znf_C2H2_sf"/>
</dbReference>
<dbReference type="SUPFAM" id="SSF82199">
    <property type="entry name" value="SET domain"/>
    <property type="match status" value="1"/>
</dbReference>
<feature type="compositionally biased region" description="Polar residues" evidence="19">
    <location>
        <begin position="477"/>
        <end position="490"/>
    </location>
</feature>
<dbReference type="GO" id="GO:0005694">
    <property type="term" value="C:chromosome"/>
    <property type="evidence" value="ECO:0007669"/>
    <property type="project" value="UniProtKB-SubCell"/>
</dbReference>
<feature type="domain" description="KRAB-related" evidence="22">
    <location>
        <begin position="27"/>
        <end position="90"/>
    </location>
</feature>
<keyword evidence="8" id="KW-0479">Metal-binding</keyword>
<dbReference type="FunFam" id="3.30.160.60:FF:002716">
    <property type="entry name" value="Zinc finger protein 212"/>
    <property type="match status" value="1"/>
</dbReference>
<dbReference type="GeneTree" id="ENSGT00940000158211"/>
<dbReference type="PROSITE" id="PS50806">
    <property type="entry name" value="KRAB_RELATED"/>
    <property type="match status" value="1"/>
</dbReference>
<keyword evidence="12" id="KW-0156">Chromatin regulator</keyword>
<feature type="region of interest" description="Disordered" evidence="19">
    <location>
        <begin position="116"/>
        <end position="177"/>
    </location>
</feature>
<dbReference type="Gene3D" id="2.170.270.10">
    <property type="entry name" value="SET domain"/>
    <property type="match status" value="1"/>
</dbReference>
<reference evidence="24" key="1">
    <citation type="submission" date="2011-03" db="EMBL/GenBank/DDBJ databases">
        <title>Version 3 of the genome sequence of Otolemur garnettii (Bushbaby).</title>
        <authorList>
            <consortium name="The Broad Institute Genome Sequencing Platform"/>
            <person name="Di Palma F."/>
            <person name="Johnson J."/>
            <person name="Lander E.S."/>
            <person name="Lindblad-Toh K."/>
            <person name="Jaffe D.B."/>
            <person name="Gnerre S."/>
            <person name="MacCallum I."/>
            <person name="Przybylski D."/>
            <person name="Ribeiro F.J."/>
            <person name="Burton J.N."/>
            <person name="Walker B.J."/>
            <person name="Sharpe T."/>
            <person name="Hall G."/>
        </authorList>
    </citation>
    <scope>NUCLEOTIDE SEQUENCE [LARGE SCALE GENOMIC DNA]</scope>
</reference>
<name>H0XHP5_OTOGA</name>
<dbReference type="GO" id="GO:0008270">
    <property type="term" value="F:zinc ion binding"/>
    <property type="evidence" value="ECO:0007669"/>
    <property type="project" value="UniProtKB-KW"/>
</dbReference>
<dbReference type="AlphaFoldDB" id="H0XHP5"/>
<dbReference type="InParanoid" id="H0XHP5"/>
<evidence type="ECO:0000256" key="7">
    <source>
        <dbReference type="ARBA" id="ARBA00022691"/>
    </source>
</evidence>
<evidence type="ECO:0000256" key="11">
    <source>
        <dbReference type="ARBA" id="ARBA00022833"/>
    </source>
</evidence>
<keyword evidence="9" id="KW-0677">Repeat</keyword>
<feature type="region of interest" description="Disordered" evidence="19">
    <location>
        <begin position="737"/>
        <end position="768"/>
    </location>
</feature>
<dbReference type="eggNOG" id="KOG1721">
    <property type="taxonomic scope" value="Eukaryota"/>
</dbReference>
<dbReference type="GO" id="GO:0001817">
    <property type="term" value="P:regulation of cytokine production"/>
    <property type="evidence" value="ECO:0007669"/>
    <property type="project" value="TreeGrafter"/>
</dbReference>
<evidence type="ECO:0000256" key="9">
    <source>
        <dbReference type="ARBA" id="ARBA00022737"/>
    </source>
</evidence>
<feature type="region of interest" description="Disordered" evidence="19">
    <location>
        <begin position="1"/>
        <end position="29"/>
    </location>
</feature>
<dbReference type="InterPro" id="IPR046341">
    <property type="entry name" value="SET_dom_sf"/>
</dbReference>
<dbReference type="Pfam" id="PF09514">
    <property type="entry name" value="SSXRD"/>
    <property type="match status" value="1"/>
</dbReference>
<evidence type="ECO:0000313" key="23">
    <source>
        <dbReference type="Ensembl" id="ENSOGAP00000015635.1"/>
    </source>
</evidence>
<dbReference type="PROSITE" id="PS50157">
    <property type="entry name" value="ZINC_FINGER_C2H2_2"/>
    <property type="match status" value="9"/>
</dbReference>
<dbReference type="FunCoup" id="H0XHP5">
    <property type="interactions" value="246"/>
</dbReference>
<evidence type="ECO:0000259" key="22">
    <source>
        <dbReference type="PROSITE" id="PS50806"/>
    </source>
</evidence>
<dbReference type="eggNOG" id="KOG2461">
    <property type="taxonomic scope" value="Eukaryota"/>
</dbReference>
<evidence type="ECO:0000256" key="19">
    <source>
        <dbReference type="SAM" id="MobiDB-lite"/>
    </source>
</evidence>
<reference evidence="23" key="2">
    <citation type="submission" date="2025-08" db="UniProtKB">
        <authorList>
            <consortium name="Ensembl"/>
        </authorList>
    </citation>
    <scope>IDENTIFICATION</scope>
</reference>
<dbReference type="InterPro" id="IPR019041">
    <property type="entry name" value="SSXRD_motif"/>
</dbReference>
<evidence type="ECO:0000256" key="8">
    <source>
        <dbReference type="ARBA" id="ARBA00022723"/>
    </source>
</evidence>
<feature type="domain" description="C2H2-type" evidence="20">
    <location>
        <begin position="718"/>
        <end position="745"/>
    </location>
</feature>
<evidence type="ECO:0000256" key="15">
    <source>
        <dbReference type="ARBA" id="ARBA00023163"/>
    </source>
</evidence>
<evidence type="ECO:0000256" key="13">
    <source>
        <dbReference type="ARBA" id="ARBA00023015"/>
    </source>
</evidence>
<dbReference type="Pfam" id="PF00096">
    <property type="entry name" value="zf-C2H2"/>
    <property type="match status" value="7"/>
</dbReference>
<evidence type="ECO:0008006" key="25">
    <source>
        <dbReference type="Google" id="ProtNLM"/>
    </source>
</evidence>
<evidence type="ECO:0000256" key="18">
    <source>
        <dbReference type="PROSITE-ProRule" id="PRU00042"/>
    </source>
</evidence>
<dbReference type="Gene3D" id="3.30.160.60">
    <property type="entry name" value="Classic Zinc Finger"/>
    <property type="match status" value="9"/>
</dbReference>
<feature type="domain" description="C2H2-type" evidence="20">
    <location>
        <begin position="663"/>
        <end position="690"/>
    </location>
</feature>
<dbReference type="PROSITE" id="PS00028">
    <property type="entry name" value="ZINC_FINGER_C2H2_1"/>
    <property type="match status" value="7"/>
</dbReference>
<dbReference type="FunFam" id="3.30.160.60:FF:001312">
    <property type="entry name" value="Histone-lysine N-methyltransferase PRDM9"/>
    <property type="match status" value="1"/>
</dbReference>
<feature type="domain" description="SET" evidence="21">
    <location>
        <begin position="248"/>
        <end position="362"/>
    </location>
</feature>
<dbReference type="OMA" id="AFNQEIH"/>
<comment type="similarity">
    <text evidence="3">Belongs to the krueppel C2H2-type zinc-finger protein family.</text>
</comment>
<dbReference type="GO" id="GO:0042800">
    <property type="term" value="F:histone H3K4 methyltransferase activity"/>
    <property type="evidence" value="ECO:0007669"/>
    <property type="project" value="UniProtKB-ARBA"/>
</dbReference>
<dbReference type="FunFam" id="2.170.270.10:FF:000031">
    <property type="entry name" value="probable histone-lysine N-methyltransferase PRDM7"/>
    <property type="match status" value="1"/>
</dbReference>
<accession>H0XHP5</accession>
<protein>
    <recommendedName>
        <fullName evidence="25">PR/SET domain 9</fullName>
    </recommendedName>
</protein>
<sequence>KLSTMSPNRSQEESPEVEKGEEDESPHVRGAFKDTYKYFSMEELAEMGDWEKIHHGNVERNYDVLIDRGLRAPQPAFMGHRRQAIKYQVDDTEDSDEEWTPRQQGKHSLMAFRMQPRKRQKGMPRAPLSHDSILQDLSGPANSLNISDSEQHQNCVSLPGEANASGQNSRRKSALRRKEIEARSYNLRERTDRSYEEVSEPQNDDYLYCEMCQDYFIDRCDVHGPPTFVKDIAVDKGHPNRAALTLPPGLSIRQSGIPQAGDGVWNEACELPLGLHFGPYEGQVLEDEEAARSGYAWKITKGRNCYEYVDGKDQSQGNWMRYVNCARDDEEQNLVAFQYHSQIFYRTCRVIRPGCELLVWYGTEYGKKLGIMWTSKRKKELTGQDPKPENHPCPSCSLAFSSQKSLSQHVEGTHSSQIFPGTSVRKHCRPEHLYPGDQNQEQQLSDPHDQNDKTKGQEMNEISKTSQEKTQQSSISGISSHTPEGQMGNSRDSERMVEPGQNMGPGETGKLCVKVEISRIVKVANGQCGQEFSQTSNLHTHQRTHTGEKPYVCSQCGHGFRYKSNLLTHQRIHTGEKPYICTECGQQFRQTSNLLAHQRIHTGEKPYVCSDCGKGFSQKSNLRTHQKTHTGEKAYVCSECGKGFTRKENLLIHHRTHTGEKPYICSDCGKRFSQKSNFLTHQKTHTGEKACVCRECGKGFSRKATLLIHQRTHKGEPYVYRSCGQIFIHKSNLNRREKTHTGEKSAILKKGEEVISNKTISPQPQETN</sequence>
<dbReference type="InterPro" id="IPR048414">
    <property type="entry name" value="PDRM9-like_Znf-C2H2"/>
</dbReference>
<evidence type="ECO:0000256" key="5">
    <source>
        <dbReference type="ARBA" id="ARBA00022603"/>
    </source>
</evidence>
<evidence type="ECO:0000256" key="1">
    <source>
        <dbReference type="ARBA" id="ARBA00004123"/>
    </source>
</evidence>
<keyword evidence="15" id="KW-0804">Transcription</keyword>
<keyword evidence="6" id="KW-0808">Transferase</keyword>
<dbReference type="InterPro" id="IPR003655">
    <property type="entry name" value="aKRAB"/>
</dbReference>
<comment type="subcellular location">
    <subcellularLocation>
        <location evidence="2">Chromosome</location>
    </subcellularLocation>
    <subcellularLocation>
        <location evidence="1">Nucleus</location>
    </subcellularLocation>
</comment>
<keyword evidence="13" id="KW-0805">Transcription regulation</keyword>
<feature type="domain" description="C2H2-type" evidence="20">
    <location>
        <begin position="691"/>
        <end position="718"/>
    </location>
</feature>
<dbReference type="Pfam" id="PF21225">
    <property type="entry name" value="zf-C2H2_5"/>
    <property type="match status" value="1"/>
</dbReference>
<dbReference type="GO" id="GO:0000978">
    <property type="term" value="F:RNA polymerase II cis-regulatory region sequence-specific DNA binding"/>
    <property type="evidence" value="ECO:0007669"/>
    <property type="project" value="TreeGrafter"/>
</dbReference>
<evidence type="ECO:0000256" key="6">
    <source>
        <dbReference type="ARBA" id="ARBA00022679"/>
    </source>
</evidence>
<dbReference type="InterPro" id="IPR044417">
    <property type="entry name" value="PRDM7_9_PR-SET"/>
</dbReference>
<dbReference type="Ensembl" id="ENSOGAT00000031980.1">
    <property type="protein sequence ID" value="ENSOGAP00000015635.1"/>
    <property type="gene ID" value="ENSOGAG00000028747.1"/>
</dbReference>
<feature type="domain" description="C2H2-type" evidence="20">
    <location>
        <begin position="551"/>
        <end position="578"/>
    </location>
</feature>
<dbReference type="GO" id="GO:0032259">
    <property type="term" value="P:methylation"/>
    <property type="evidence" value="ECO:0007669"/>
    <property type="project" value="UniProtKB-KW"/>
</dbReference>
<dbReference type="GO" id="GO:0001227">
    <property type="term" value="F:DNA-binding transcription repressor activity, RNA polymerase II-specific"/>
    <property type="evidence" value="ECO:0007669"/>
    <property type="project" value="TreeGrafter"/>
</dbReference>
<dbReference type="FunFam" id="3.30.160.60:FF:002343">
    <property type="entry name" value="Zinc finger protein 33A"/>
    <property type="match status" value="2"/>
</dbReference>
<dbReference type="GO" id="GO:0005654">
    <property type="term" value="C:nucleoplasm"/>
    <property type="evidence" value="ECO:0007669"/>
    <property type="project" value="TreeGrafter"/>
</dbReference>
<comment type="catalytic activity">
    <reaction evidence="17">
        <text>N(6)-methyl-L-lysyl-[protein] + S-adenosyl-L-methionine = N(6),N(6)-dimethyl-L-lysyl-[protein] + S-adenosyl-L-homocysteine + H(+)</text>
        <dbReference type="Rhea" id="RHEA:54196"/>
        <dbReference type="Rhea" id="RHEA-COMP:13053"/>
        <dbReference type="Rhea" id="RHEA-COMP:13827"/>
        <dbReference type="ChEBI" id="CHEBI:15378"/>
        <dbReference type="ChEBI" id="CHEBI:57856"/>
        <dbReference type="ChEBI" id="CHEBI:59789"/>
        <dbReference type="ChEBI" id="CHEBI:61929"/>
        <dbReference type="ChEBI" id="CHEBI:61976"/>
    </reaction>
    <physiologicalReaction direction="left-to-right" evidence="17">
        <dbReference type="Rhea" id="RHEA:54197"/>
    </physiologicalReaction>
</comment>
<dbReference type="PROSITE" id="PS50280">
    <property type="entry name" value="SET"/>
    <property type="match status" value="1"/>
</dbReference>
<feature type="compositionally biased region" description="Low complexity" evidence="19">
    <location>
        <begin position="462"/>
        <end position="476"/>
    </location>
</feature>
<evidence type="ECO:0000256" key="10">
    <source>
        <dbReference type="ARBA" id="ARBA00022771"/>
    </source>
</evidence>
<evidence type="ECO:0000256" key="4">
    <source>
        <dbReference type="ARBA" id="ARBA00022454"/>
    </source>
</evidence>
<dbReference type="FunFam" id="3.30.160.60:FF:000155">
    <property type="entry name" value="zinc finger protein 133 isoform X1"/>
    <property type="match status" value="1"/>
</dbReference>
<feature type="domain" description="C2H2-type" evidence="20">
    <location>
        <begin position="635"/>
        <end position="662"/>
    </location>
</feature>
<evidence type="ECO:0000259" key="21">
    <source>
        <dbReference type="PROSITE" id="PS50280"/>
    </source>
</evidence>
<keyword evidence="5" id="KW-0489">Methyltransferase</keyword>
<organism evidence="23 24">
    <name type="scientific">Otolemur garnettii</name>
    <name type="common">Small-eared galago</name>
    <name type="synonym">Garnett's greater bushbaby</name>
    <dbReference type="NCBI Taxonomy" id="30611"/>
    <lineage>
        <taxon>Eukaryota</taxon>
        <taxon>Metazoa</taxon>
        <taxon>Chordata</taxon>
        <taxon>Craniata</taxon>
        <taxon>Vertebrata</taxon>
        <taxon>Euteleostomi</taxon>
        <taxon>Mammalia</taxon>
        <taxon>Eutheria</taxon>
        <taxon>Euarchontoglires</taxon>
        <taxon>Primates</taxon>
        <taxon>Strepsirrhini</taxon>
        <taxon>Lorisiformes</taxon>
        <taxon>Galagidae</taxon>
        <taxon>Otolemur</taxon>
    </lineage>
</organism>
<evidence type="ECO:0000256" key="3">
    <source>
        <dbReference type="ARBA" id="ARBA00006991"/>
    </source>
</evidence>
<keyword evidence="7" id="KW-0949">S-adenosyl-L-methionine</keyword>
<dbReference type="EMBL" id="AAQR03189271">
    <property type="status" value="NOT_ANNOTATED_CDS"/>
    <property type="molecule type" value="Genomic_DNA"/>
</dbReference>
<proteinExistence type="inferred from homology"/>
<evidence type="ECO:0000256" key="16">
    <source>
        <dbReference type="ARBA" id="ARBA00023242"/>
    </source>
</evidence>
<dbReference type="InterPro" id="IPR013087">
    <property type="entry name" value="Znf_C2H2_type"/>
</dbReference>
<reference evidence="23" key="3">
    <citation type="submission" date="2025-09" db="UniProtKB">
        <authorList>
            <consortium name="Ensembl"/>
        </authorList>
    </citation>
    <scope>IDENTIFICATION</scope>
</reference>
<feature type="domain" description="C2H2-type" evidence="20">
    <location>
        <begin position="521"/>
        <end position="550"/>
    </location>
</feature>
<evidence type="ECO:0000256" key="17">
    <source>
        <dbReference type="ARBA" id="ARBA00052988"/>
    </source>
</evidence>
<dbReference type="PANTHER" id="PTHR24399:SF54">
    <property type="entry name" value="GASTRULA ZINC FINGER PROTEIN XLCGF26.1-LIKE-RELATED"/>
    <property type="match status" value="1"/>
</dbReference>
<dbReference type="CDD" id="cd19193">
    <property type="entry name" value="PR-SET_PRDM7_9"/>
    <property type="match status" value="1"/>
</dbReference>
<dbReference type="STRING" id="30611.ENSOGAP00000015635"/>
<keyword evidence="10 18" id="KW-0863">Zinc-finger</keyword>
<dbReference type="InterPro" id="IPR001214">
    <property type="entry name" value="SET_dom"/>
</dbReference>
<evidence type="ECO:0000313" key="24">
    <source>
        <dbReference type="Proteomes" id="UP000005225"/>
    </source>
</evidence>
<feature type="domain" description="C2H2-type" evidence="20">
    <location>
        <begin position="391"/>
        <end position="417"/>
    </location>
</feature>
<dbReference type="Pfam" id="PF21549">
    <property type="entry name" value="PRDM2_PR"/>
    <property type="match status" value="1"/>
</dbReference>
<dbReference type="FunFam" id="3.30.160.60:FF:000029">
    <property type="entry name" value="GLI family zinc finger 4"/>
    <property type="match status" value="1"/>
</dbReference>
<feature type="region of interest" description="Disordered" evidence="19">
    <location>
        <begin position="427"/>
        <end position="507"/>
    </location>
</feature>
<keyword evidence="16" id="KW-0539">Nucleus</keyword>
<feature type="domain" description="C2H2-type" evidence="20">
    <location>
        <begin position="607"/>
        <end position="634"/>
    </location>
</feature>
<feature type="domain" description="C2H2-type" evidence="20">
    <location>
        <begin position="579"/>
        <end position="606"/>
    </location>
</feature>
<feature type="compositionally biased region" description="Polar residues" evidence="19">
    <location>
        <begin position="140"/>
        <end position="156"/>
    </location>
</feature>
<keyword evidence="24" id="KW-1185">Reference proteome</keyword>
<keyword evidence="4" id="KW-0158">Chromosome</keyword>
<dbReference type="Proteomes" id="UP000005225">
    <property type="component" value="Unassembled WGS sequence"/>
</dbReference>
<evidence type="ECO:0000256" key="12">
    <source>
        <dbReference type="ARBA" id="ARBA00022853"/>
    </source>
</evidence>
<dbReference type="FunFam" id="3.30.160.60:FF:001498">
    <property type="entry name" value="Zinc finger protein 404"/>
    <property type="match status" value="1"/>
</dbReference>
<evidence type="ECO:0000256" key="2">
    <source>
        <dbReference type="ARBA" id="ARBA00004286"/>
    </source>
</evidence>
<dbReference type="GO" id="GO:0002682">
    <property type="term" value="P:regulation of immune system process"/>
    <property type="evidence" value="ECO:0007669"/>
    <property type="project" value="TreeGrafter"/>
</dbReference>